<organism evidence="2 3">
    <name type="scientific">Phytopseudomonas seleniipraecipitans</name>
    <dbReference type="NCBI Taxonomy" id="640205"/>
    <lineage>
        <taxon>Bacteria</taxon>
        <taxon>Pseudomonadati</taxon>
        <taxon>Pseudomonadota</taxon>
        <taxon>Gammaproteobacteria</taxon>
        <taxon>Pseudomonadales</taxon>
        <taxon>Pseudomonadaceae</taxon>
        <taxon>Phytopseudomonas</taxon>
    </lineage>
</organism>
<protein>
    <submittedName>
        <fullName evidence="2">Uncharacterized membrane protein</fullName>
    </submittedName>
</protein>
<dbReference type="EMBL" id="FNBM01000009">
    <property type="protein sequence ID" value="SDG27177.1"/>
    <property type="molecule type" value="Genomic_DNA"/>
</dbReference>
<feature type="transmembrane region" description="Helical" evidence="1">
    <location>
        <begin position="66"/>
        <end position="90"/>
    </location>
</feature>
<dbReference type="Pfam" id="PF10011">
    <property type="entry name" value="DUF2254"/>
    <property type="match status" value="1"/>
</dbReference>
<name>A0A1G7SVR7_9GAMM</name>
<dbReference type="RefSeq" id="WP_092370515.1">
    <property type="nucleotide sequence ID" value="NZ_FNBM01000009.1"/>
</dbReference>
<keyword evidence="1" id="KW-1133">Transmembrane helix</keyword>
<accession>A0A1G7SVR7</accession>
<keyword evidence="1" id="KW-0472">Membrane</keyword>
<feature type="transmembrane region" description="Helical" evidence="1">
    <location>
        <begin position="20"/>
        <end position="40"/>
    </location>
</feature>
<dbReference type="STRING" id="640205.SAMN05216381_3524"/>
<dbReference type="AlphaFoldDB" id="A0A1G7SVR7"/>
<evidence type="ECO:0000313" key="3">
    <source>
        <dbReference type="Proteomes" id="UP000243378"/>
    </source>
</evidence>
<dbReference type="InterPro" id="IPR018723">
    <property type="entry name" value="DUF2254_membrane"/>
</dbReference>
<evidence type="ECO:0000256" key="1">
    <source>
        <dbReference type="SAM" id="Phobius"/>
    </source>
</evidence>
<reference evidence="2 3" key="1">
    <citation type="submission" date="2016-10" db="EMBL/GenBank/DDBJ databases">
        <authorList>
            <person name="de Groot N.N."/>
        </authorList>
    </citation>
    <scope>NUCLEOTIDE SEQUENCE [LARGE SCALE GENOMIC DNA]</scope>
    <source>
        <strain evidence="2 3">LMG 25475</strain>
    </source>
</reference>
<evidence type="ECO:0000313" key="2">
    <source>
        <dbReference type="EMBL" id="SDG27177.1"/>
    </source>
</evidence>
<feature type="transmembrane region" description="Helical" evidence="1">
    <location>
        <begin position="144"/>
        <end position="163"/>
    </location>
</feature>
<keyword evidence="1" id="KW-0812">Transmembrane</keyword>
<feature type="transmembrane region" description="Helical" evidence="1">
    <location>
        <begin position="115"/>
        <end position="132"/>
    </location>
</feature>
<proteinExistence type="predicted"/>
<dbReference type="Proteomes" id="UP000243378">
    <property type="component" value="Unassembled WGS sequence"/>
</dbReference>
<dbReference type="OrthoDB" id="2955631at2"/>
<sequence>MAVPSNFLFRAYQRITHSLAFYPTLIAIGFFLLCVLTMALEYRPWMLALKQNVDIGMVRNAENARLILATLVTGILSLMVFSFSMVMVVLNNAAASLSPRVIPGLISSKGHQKTLGIYLGSILYALLLITTIEQGDTDRVPSLGVLITLAMGITCLGLFVHFIRSISQSIQVEHILNNLYLASLAKLHTCSSKLAAREQQVSWPDDSDWITVNAQRNGYFKALNVSEANTLLRRHQVRMTVMAHRGFFVSEGHPLFRLERQLDEDTCQQLLDCFDFFIEEYASNHYFFGCRQMSEIAVKALSPGINDPGTAIKTVDLLSVLLGKRLELGDRDFARLPDEPPRLSYQELSLDQLLLQLLGPIRAYGATDVSVLVSLLQAFKNLLHRPCSTAQRGELLRHARSVRDTADRCLHEGRERQEINDFIARLNRTLGAEQRPLMPLPEPALPHDGA</sequence>
<gene>
    <name evidence="2" type="ORF">SAMN05216381_3524</name>
</gene>